<accession>A0ABT2M9X8</accession>
<evidence type="ECO:0000313" key="2">
    <source>
        <dbReference type="Proteomes" id="UP001206639"/>
    </source>
</evidence>
<dbReference type="Gene3D" id="2.30.110.10">
    <property type="entry name" value="Electron Transport, Fmn-binding Protein, Chain A"/>
    <property type="match status" value="1"/>
</dbReference>
<dbReference type="EMBL" id="JAODWD010000002">
    <property type="protein sequence ID" value="MCT7658404.1"/>
    <property type="molecule type" value="Genomic_DNA"/>
</dbReference>
<evidence type="ECO:0000313" key="1">
    <source>
        <dbReference type="EMBL" id="MCT7658404.1"/>
    </source>
</evidence>
<protein>
    <recommendedName>
        <fullName evidence="3">Nitroreductase</fullName>
    </recommendedName>
</protein>
<dbReference type="PIRSF" id="PIRSF021513">
    <property type="entry name" value="GrhN_RubW_prd"/>
    <property type="match status" value="1"/>
</dbReference>
<evidence type="ECO:0008006" key="3">
    <source>
        <dbReference type="Google" id="ProtNLM"/>
    </source>
</evidence>
<sequence>MADQSFAVTLAHPHTALLRAVNPLVGRLLRSRLAGSLRRHLMVVNVTGRKSGRRYSIPLSAHRIDGVLYALTSAAWKNNFRGGADAEVVHDGKTASMRGELITDPGAVADVSHRCAQSWGVKRAQTMMGLKFRDDRIPTVEEFEEAARRERYAAVRFTPA</sequence>
<gene>
    <name evidence="1" type="ORF">N4S67_08220</name>
</gene>
<dbReference type="InterPro" id="IPR012349">
    <property type="entry name" value="Split_barrel_FMN-bd"/>
</dbReference>
<comment type="caution">
    <text evidence="1">The sequence shown here is derived from an EMBL/GenBank/DDBJ whole genome shotgun (WGS) entry which is preliminary data.</text>
</comment>
<reference evidence="2" key="1">
    <citation type="submission" date="2023-07" db="EMBL/GenBank/DDBJ databases">
        <authorList>
            <person name="Deng Y."/>
            <person name="Zhang Y.-Q."/>
        </authorList>
    </citation>
    <scope>NUCLEOTIDE SEQUENCE [LARGE SCALE GENOMIC DNA]</scope>
    <source>
        <strain evidence="2">CPCC 205710</strain>
    </source>
</reference>
<dbReference type="RefSeq" id="WP_260992458.1">
    <property type="nucleotide sequence ID" value="NZ_JAODWD010000002.1"/>
</dbReference>
<name>A0ABT2M9X8_9MYCO</name>
<dbReference type="InterPro" id="IPR016791">
    <property type="entry name" value="Polyketide_synth_GrhN/RubW_prd"/>
</dbReference>
<dbReference type="Proteomes" id="UP001206639">
    <property type="component" value="Unassembled WGS sequence"/>
</dbReference>
<keyword evidence="2" id="KW-1185">Reference proteome</keyword>
<organism evidence="1 2">
    <name type="scientific">Mycobacterium deserti</name>
    <dbReference type="NCBI Taxonomy" id="2978347"/>
    <lineage>
        <taxon>Bacteria</taxon>
        <taxon>Bacillati</taxon>
        <taxon>Actinomycetota</taxon>
        <taxon>Actinomycetes</taxon>
        <taxon>Mycobacteriales</taxon>
        <taxon>Mycobacteriaceae</taxon>
        <taxon>Mycobacterium</taxon>
    </lineage>
</organism>
<proteinExistence type="predicted"/>